<reference evidence="2" key="1">
    <citation type="journal article" date="2019" name="Int. J. Syst. Evol. Microbiol.">
        <title>The Global Catalogue of Microorganisms (GCM) 10K type strain sequencing project: providing services to taxonomists for standard genome sequencing and annotation.</title>
        <authorList>
            <consortium name="The Broad Institute Genomics Platform"/>
            <consortium name="The Broad Institute Genome Sequencing Center for Infectious Disease"/>
            <person name="Wu L."/>
            <person name="Ma J."/>
        </authorList>
    </citation>
    <scope>NUCLEOTIDE SEQUENCE [LARGE SCALE GENOMIC DNA]</scope>
    <source>
        <strain evidence="2">JCM 17217</strain>
    </source>
</reference>
<keyword evidence="2" id="KW-1185">Reference proteome</keyword>
<evidence type="ECO:0000313" key="1">
    <source>
        <dbReference type="EMBL" id="GAA3962752.1"/>
    </source>
</evidence>
<dbReference type="EMBL" id="BAABDI010000003">
    <property type="protein sequence ID" value="GAA3962752.1"/>
    <property type="molecule type" value="Genomic_DNA"/>
</dbReference>
<sequence>MNEKIFYTSDELLEIFKEQHRLCSPLDPIADETFILTRETKIWELRDAQDLIPWDEYAEFLNQEFRIDVPIKKWKTIFNPDDKQTLGDLCDFLSTVAEKEIIKPVKRLGAECLSAAIFLTLKRNLKSKGVDVTDLRPSTKIEEFLEINKNFSPLMEEVTLTGIKTFDKLEYGKLETERRFKYWVDKIFPNWVYRRPIHAGDIQTFRDLVEKIMDNEKLGITAHLQ</sequence>
<proteinExistence type="predicted"/>
<evidence type="ECO:0000313" key="2">
    <source>
        <dbReference type="Proteomes" id="UP001501556"/>
    </source>
</evidence>
<protein>
    <submittedName>
        <fullName evidence="1">Uncharacterized protein</fullName>
    </submittedName>
</protein>
<name>A0ABP7PB59_9BACT</name>
<comment type="caution">
    <text evidence="1">The sequence shown here is derived from an EMBL/GenBank/DDBJ whole genome shotgun (WGS) entry which is preliminary data.</text>
</comment>
<accession>A0ABP7PB59</accession>
<dbReference type="RefSeq" id="WP_345121036.1">
    <property type="nucleotide sequence ID" value="NZ_BAABDI010000003.1"/>
</dbReference>
<organism evidence="1 2">
    <name type="scientific">Hymenobacter antarcticus</name>
    <dbReference type="NCBI Taxonomy" id="486270"/>
    <lineage>
        <taxon>Bacteria</taxon>
        <taxon>Pseudomonadati</taxon>
        <taxon>Bacteroidota</taxon>
        <taxon>Cytophagia</taxon>
        <taxon>Cytophagales</taxon>
        <taxon>Hymenobacteraceae</taxon>
        <taxon>Hymenobacter</taxon>
    </lineage>
</organism>
<dbReference type="Proteomes" id="UP001501556">
    <property type="component" value="Unassembled WGS sequence"/>
</dbReference>
<gene>
    <name evidence="1" type="ORF">GCM10022407_06900</name>
</gene>